<organism evidence="1 2">
    <name type="scientific">Vallitalea longa</name>
    <dbReference type="NCBI Taxonomy" id="2936439"/>
    <lineage>
        <taxon>Bacteria</taxon>
        <taxon>Bacillati</taxon>
        <taxon>Bacillota</taxon>
        <taxon>Clostridia</taxon>
        <taxon>Lachnospirales</taxon>
        <taxon>Vallitaleaceae</taxon>
        <taxon>Vallitalea</taxon>
    </lineage>
</organism>
<dbReference type="NCBIfam" id="NF006155">
    <property type="entry name" value="PRK08298.1"/>
    <property type="match status" value="1"/>
</dbReference>
<reference evidence="1" key="1">
    <citation type="submission" date="2022-06" db="EMBL/GenBank/DDBJ databases">
        <title>Vallitalea longa sp. nov., an anaerobic bacterium isolated from marine sediment.</title>
        <authorList>
            <person name="Hirano S."/>
            <person name="Terahara T."/>
            <person name="Mori K."/>
            <person name="Hamada M."/>
            <person name="Matsumoto R."/>
            <person name="Kobayashi T."/>
        </authorList>
    </citation>
    <scope>NUCLEOTIDE SEQUENCE</scope>
    <source>
        <strain evidence="1">SH18-1</strain>
    </source>
</reference>
<gene>
    <name evidence="1" type="ORF">SH1V18_19460</name>
</gene>
<keyword evidence="2" id="KW-1185">Reference proteome</keyword>
<sequence length="147" mass="17113">MNKNIDIEQEMYKRAVEFIKQRYPVGWGGAAVIHTHKDKYLISVALEVCNASVEVCIETGAMCEAEKYNEKVTHCLCVVRDDERSPFKILSPCGVCQERLRYWGEDVKVAVTTKYDKLKFVCLKELQPYHWTGAYPKEELEHYSERD</sequence>
<dbReference type="RefSeq" id="WP_281814960.1">
    <property type="nucleotide sequence ID" value="NZ_BRLB01000004.1"/>
</dbReference>
<dbReference type="Proteomes" id="UP001144256">
    <property type="component" value="Unassembled WGS sequence"/>
</dbReference>
<comment type="caution">
    <text evidence="1">The sequence shown here is derived from an EMBL/GenBank/DDBJ whole genome shotgun (WGS) entry which is preliminary data.</text>
</comment>
<dbReference type="AlphaFoldDB" id="A0A9W5YB72"/>
<evidence type="ECO:0000313" key="1">
    <source>
        <dbReference type="EMBL" id="GKX29466.1"/>
    </source>
</evidence>
<evidence type="ECO:0000313" key="2">
    <source>
        <dbReference type="Proteomes" id="UP001144256"/>
    </source>
</evidence>
<protein>
    <submittedName>
        <fullName evidence="1">Cytidine deaminase</fullName>
    </submittedName>
</protein>
<name>A0A9W5YB72_9FIRM</name>
<dbReference type="CDD" id="cd01283">
    <property type="entry name" value="cytidine_deaminase"/>
    <property type="match status" value="1"/>
</dbReference>
<dbReference type="Gene3D" id="3.40.140.10">
    <property type="entry name" value="Cytidine Deaminase, domain 2"/>
    <property type="match status" value="1"/>
</dbReference>
<proteinExistence type="predicted"/>
<dbReference type="EMBL" id="BRLB01000004">
    <property type="protein sequence ID" value="GKX29466.1"/>
    <property type="molecule type" value="Genomic_DNA"/>
</dbReference>
<dbReference type="InterPro" id="IPR016193">
    <property type="entry name" value="Cytidine_deaminase-like"/>
</dbReference>
<accession>A0A9W5YB72</accession>
<dbReference type="SUPFAM" id="SSF53927">
    <property type="entry name" value="Cytidine deaminase-like"/>
    <property type="match status" value="1"/>
</dbReference>
<dbReference type="GO" id="GO:0003824">
    <property type="term" value="F:catalytic activity"/>
    <property type="evidence" value="ECO:0007669"/>
    <property type="project" value="InterPro"/>
</dbReference>